<dbReference type="PANTHER" id="PTHR35176:SF2">
    <property type="entry name" value="F420H(2)-DEPENDENT REDUCTASE RV1155"/>
    <property type="match status" value="1"/>
</dbReference>
<dbReference type="InterPro" id="IPR052019">
    <property type="entry name" value="F420H2_bilvrd_red/Heme_oxyg"/>
</dbReference>
<dbReference type="NCBIfam" id="TIGR03668">
    <property type="entry name" value="Rv0121_F420"/>
    <property type="match status" value="1"/>
</dbReference>
<protein>
    <submittedName>
        <fullName evidence="3">TIGR03668 family PPOX class F420-dependent oxidoreductase</fullName>
    </submittedName>
</protein>
<dbReference type="EMBL" id="JBEYBF010000007">
    <property type="protein sequence ID" value="MEU1952861.1"/>
    <property type="molecule type" value="Genomic_DNA"/>
</dbReference>
<dbReference type="Pfam" id="PF01243">
    <property type="entry name" value="PNPOx_N"/>
    <property type="match status" value="1"/>
</dbReference>
<evidence type="ECO:0000256" key="1">
    <source>
        <dbReference type="ARBA" id="ARBA00023002"/>
    </source>
</evidence>
<name>A0ABV2WPN8_9NOCA</name>
<gene>
    <name evidence="3" type="ORF">ABZ510_13430</name>
</gene>
<dbReference type="PANTHER" id="PTHR35176">
    <property type="entry name" value="HEME OXYGENASE HI_0854-RELATED"/>
    <property type="match status" value="1"/>
</dbReference>
<evidence type="ECO:0000313" key="3">
    <source>
        <dbReference type="EMBL" id="MEU1952861.1"/>
    </source>
</evidence>
<sequence>MRLDRDRARTRFAAARVARLATVTTAGAPHLVPIVFALAGDIVYTAVDAKPKSTTALRRLANIEANPEIAVLADFYDEDWTRLWWVRADGRARIVTGDEARHGLTRLTARYPVYVTEPPPGPVIALDIARWSGWAAS</sequence>
<dbReference type="InterPro" id="IPR011576">
    <property type="entry name" value="Pyridox_Oxase_N"/>
</dbReference>
<organism evidence="3 4">
    <name type="scientific">Nocardia rhamnosiphila</name>
    <dbReference type="NCBI Taxonomy" id="426716"/>
    <lineage>
        <taxon>Bacteria</taxon>
        <taxon>Bacillati</taxon>
        <taxon>Actinomycetota</taxon>
        <taxon>Actinomycetes</taxon>
        <taxon>Mycobacteriales</taxon>
        <taxon>Nocardiaceae</taxon>
        <taxon>Nocardia</taxon>
    </lineage>
</organism>
<keyword evidence="1" id="KW-0560">Oxidoreductase</keyword>
<dbReference type="SUPFAM" id="SSF50475">
    <property type="entry name" value="FMN-binding split barrel"/>
    <property type="match status" value="1"/>
</dbReference>
<dbReference type="Proteomes" id="UP001550628">
    <property type="component" value="Unassembled WGS sequence"/>
</dbReference>
<comment type="caution">
    <text evidence="3">The sequence shown here is derived from an EMBL/GenBank/DDBJ whole genome shotgun (WGS) entry which is preliminary data.</text>
</comment>
<keyword evidence="4" id="KW-1185">Reference proteome</keyword>
<dbReference type="InterPro" id="IPR012349">
    <property type="entry name" value="Split_barrel_FMN-bd"/>
</dbReference>
<accession>A0ABV2WPN8</accession>
<proteinExistence type="predicted"/>
<evidence type="ECO:0000259" key="2">
    <source>
        <dbReference type="Pfam" id="PF01243"/>
    </source>
</evidence>
<dbReference type="Gene3D" id="2.30.110.10">
    <property type="entry name" value="Electron Transport, Fmn-binding Protein, Chain A"/>
    <property type="match status" value="1"/>
</dbReference>
<dbReference type="RefSeq" id="WP_356957239.1">
    <property type="nucleotide sequence ID" value="NZ_JBEYBD010000008.1"/>
</dbReference>
<reference evidence="3 4" key="1">
    <citation type="submission" date="2024-06" db="EMBL/GenBank/DDBJ databases">
        <title>The Natural Products Discovery Center: Release of the First 8490 Sequenced Strains for Exploring Actinobacteria Biosynthetic Diversity.</title>
        <authorList>
            <person name="Kalkreuter E."/>
            <person name="Kautsar S.A."/>
            <person name="Yang D."/>
            <person name="Bader C.D."/>
            <person name="Teijaro C.N."/>
            <person name="Fluegel L."/>
            <person name="Davis C.M."/>
            <person name="Simpson J.R."/>
            <person name="Lauterbach L."/>
            <person name="Steele A.D."/>
            <person name="Gui C."/>
            <person name="Meng S."/>
            <person name="Li G."/>
            <person name="Viehrig K."/>
            <person name="Ye F."/>
            <person name="Su P."/>
            <person name="Kiefer A.F."/>
            <person name="Nichols A."/>
            <person name="Cepeda A.J."/>
            <person name="Yan W."/>
            <person name="Fan B."/>
            <person name="Jiang Y."/>
            <person name="Adhikari A."/>
            <person name="Zheng C.-J."/>
            <person name="Schuster L."/>
            <person name="Cowan T.M."/>
            <person name="Smanski M.J."/>
            <person name="Chevrette M.G."/>
            <person name="De Carvalho L.P.S."/>
            <person name="Shen B."/>
        </authorList>
    </citation>
    <scope>NUCLEOTIDE SEQUENCE [LARGE SCALE GENOMIC DNA]</scope>
    <source>
        <strain evidence="3 4">NPDC019708</strain>
    </source>
</reference>
<evidence type="ECO:0000313" key="4">
    <source>
        <dbReference type="Proteomes" id="UP001550628"/>
    </source>
</evidence>
<feature type="domain" description="Pyridoxamine 5'-phosphate oxidase N-terminal" evidence="2">
    <location>
        <begin position="7"/>
        <end position="134"/>
    </location>
</feature>
<dbReference type="InterPro" id="IPR019967">
    <property type="entry name" value="F420-dep_enz_PPOX_Rv0121"/>
</dbReference>